<dbReference type="CDD" id="cd02035">
    <property type="entry name" value="ArsA"/>
    <property type="match status" value="1"/>
</dbReference>
<dbReference type="PANTHER" id="PTHR10803:SF26">
    <property type="entry name" value="ANION TRANSPORTER ATPASE-RELATED"/>
    <property type="match status" value="1"/>
</dbReference>
<dbReference type="Gene3D" id="3.40.50.300">
    <property type="entry name" value="P-loop containing nucleotide triphosphate hydrolases"/>
    <property type="match status" value="1"/>
</dbReference>
<evidence type="ECO:0000313" key="2">
    <source>
        <dbReference type="EMBL" id="ADG97580.1"/>
    </source>
</evidence>
<sequence length="375" mass="40297">MSAINMTAPPKALLQDPTTKVLICCGSGGVGKTTTSAAIALHAAELGRKVVVLTIDPAKRLAQALGVVELDNTPKQVPLPKSVPGELFALMLDMRQTFDNMVLSNASPERAQTILANPVYQTMVTSFSGTQEYMAMEKLSQLLADSRWDLIVVDTPPSRTALDFLDAPKRMGGFLDGKLIRLLTKQGRGVGRVMSGVFSVALRGISLVIGSQTLHDVSAFVQSVDTVFGGFRERAERTYRLLSRPGTAFIVVTTAESDSLREAAFFTDRLTAEQLPLSCILVNRTHPPISALSAAQTAQAAARCDEDPSEPSAQLAKAVLQAHLERLEIGSTELRHLRAFTQSHPDVRVIGVPALPFGANDLDGLRNLAEQITAD</sequence>
<feature type="domain" description="ArsA/GET3 Anion-transporting ATPase-like" evidence="1">
    <location>
        <begin position="19"/>
        <end position="287"/>
    </location>
</feature>
<dbReference type="HOGENOM" id="CLU_044079_0_0_11"/>
<dbReference type="Pfam" id="PF02374">
    <property type="entry name" value="ArsA_ATPase"/>
    <property type="match status" value="1"/>
</dbReference>
<evidence type="ECO:0000259" key="1">
    <source>
        <dbReference type="Pfam" id="PF02374"/>
    </source>
</evidence>
<protein>
    <submittedName>
        <fullName evidence="2">Anion-transporting ATPase</fullName>
    </submittedName>
</protein>
<dbReference type="Proteomes" id="UP000002247">
    <property type="component" value="Chromosome"/>
</dbReference>
<dbReference type="GO" id="GO:0016887">
    <property type="term" value="F:ATP hydrolysis activity"/>
    <property type="evidence" value="ECO:0007669"/>
    <property type="project" value="InterPro"/>
</dbReference>
<dbReference type="RefSeq" id="WP_013138036.1">
    <property type="nucleotide sequence ID" value="NC_014168.1"/>
</dbReference>
<dbReference type="eggNOG" id="COG0003">
    <property type="taxonomic scope" value="Bacteria"/>
</dbReference>
<dbReference type="InterPro" id="IPR016300">
    <property type="entry name" value="ATPase_ArsA/GET3"/>
</dbReference>
<evidence type="ECO:0000313" key="3">
    <source>
        <dbReference type="Proteomes" id="UP000002247"/>
    </source>
</evidence>
<dbReference type="InterPro" id="IPR027417">
    <property type="entry name" value="P-loop_NTPase"/>
</dbReference>
<accession>D6ZF56</accession>
<dbReference type="SUPFAM" id="SSF52540">
    <property type="entry name" value="P-loop containing nucleoside triphosphate hydrolases"/>
    <property type="match status" value="1"/>
</dbReference>
<dbReference type="STRING" id="640132.Srot_1107"/>
<reference evidence="2 3" key="1">
    <citation type="journal article" date="2010" name="Stand. Genomic Sci.">
        <title>Complete genome sequence of Segniliparus rotundus type strain (CDC 1076).</title>
        <authorList>
            <person name="Sikorski J."/>
            <person name="Lapidus A."/>
            <person name="Copeland A."/>
            <person name="Misra M."/>
            <person name="Glavina Del Rio T."/>
            <person name="Nolan M."/>
            <person name="Lucas S."/>
            <person name="Chen F."/>
            <person name="Tice H."/>
            <person name="Cheng J.F."/>
            <person name="Jando M."/>
            <person name="Schneider S."/>
            <person name="Bruce D."/>
            <person name="Goodwin L."/>
            <person name="Pitluck S."/>
            <person name="Liolios K."/>
            <person name="Mikhailova N."/>
            <person name="Pati A."/>
            <person name="Ivanova N."/>
            <person name="Mavromatis K."/>
            <person name="Chen A."/>
            <person name="Palaniappan K."/>
            <person name="Chertkov O."/>
            <person name="Land M."/>
            <person name="Hauser L."/>
            <person name="Chang Y.J."/>
            <person name="Jeffries C.D."/>
            <person name="Brettin T."/>
            <person name="Detter J.C."/>
            <person name="Han C."/>
            <person name="Rohde M."/>
            <person name="Goker M."/>
            <person name="Bristow J."/>
            <person name="Eisen J.A."/>
            <person name="Markowitz V."/>
            <person name="Hugenholtz P."/>
            <person name="Kyrpides N.C."/>
            <person name="Klenk H.P."/>
        </authorList>
    </citation>
    <scope>NUCLEOTIDE SEQUENCE [LARGE SCALE GENOMIC DNA]</scope>
    <source>
        <strain evidence="3">ATCC BAA-972 / CDC 1076 / CIP 108378 / DSM 44985 / JCM 13578</strain>
    </source>
</reference>
<organism evidence="2 3">
    <name type="scientific">Segniliparus rotundus (strain ATCC BAA-972 / CDC 1076 / CIP 108378 / DSM 44985 / JCM 13578)</name>
    <dbReference type="NCBI Taxonomy" id="640132"/>
    <lineage>
        <taxon>Bacteria</taxon>
        <taxon>Bacillati</taxon>
        <taxon>Actinomycetota</taxon>
        <taxon>Actinomycetes</taxon>
        <taxon>Mycobacteriales</taxon>
        <taxon>Segniliparaceae</taxon>
        <taxon>Segniliparus</taxon>
    </lineage>
</organism>
<dbReference type="KEGG" id="srt:Srot_1107"/>
<dbReference type="PANTHER" id="PTHR10803">
    <property type="entry name" value="ARSENICAL PUMP-DRIVING ATPASE ARSENITE-TRANSLOCATING ATPASE"/>
    <property type="match status" value="1"/>
</dbReference>
<dbReference type="GO" id="GO:0005524">
    <property type="term" value="F:ATP binding"/>
    <property type="evidence" value="ECO:0007669"/>
    <property type="project" value="InterPro"/>
</dbReference>
<keyword evidence="3" id="KW-1185">Reference proteome</keyword>
<dbReference type="EMBL" id="CP001958">
    <property type="protein sequence ID" value="ADG97580.1"/>
    <property type="molecule type" value="Genomic_DNA"/>
</dbReference>
<dbReference type="AlphaFoldDB" id="D6ZF56"/>
<proteinExistence type="predicted"/>
<gene>
    <name evidence="2" type="ordered locus">Srot_1107</name>
</gene>
<dbReference type="InterPro" id="IPR025723">
    <property type="entry name" value="ArsA/GET3_ATPase-like"/>
</dbReference>
<name>D6ZF56_SEGRD</name>